<reference evidence="4 5" key="1">
    <citation type="submission" date="2022-05" db="EMBL/GenBank/DDBJ databases">
        <authorList>
            <consortium name="Genoscope - CEA"/>
            <person name="William W."/>
        </authorList>
    </citation>
    <scope>NUCLEOTIDE SEQUENCE [LARGE SCALE GENOMIC DNA]</scope>
</reference>
<proteinExistence type="inferred from homology"/>
<dbReference type="SMART" id="SM00173">
    <property type="entry name" value="RAS"/>
    <property type="match status" value="1"/>
</dbReference>
<dbReference type="PROSITE" id="PS51421">
    <property type="entry name" value="RAS"/>
    <property type="match status" value="1"/>
</dbReference>
<gene>
    <name evidence="4" type="ORF">PLOB_00042639</name>
</gene>
<feature type="region of interest" description="Disordered" evidence="3">
    <location>
        <begin position="204"/>
        <end position="242"/>
    </location>
</feature>
<evidence type="ECO:0000256" key="3">
    <source>
        <dbReference type="SAM" id="MobiDB-lite"/>
    </source>
</evidence>
<dbReference type="Gene3D" id="3.40.50.300">
    <property type="entry name" value="P-loop containing nucleotide triphosphate hydrolases"/>
    <property type="match status" value="1"/>
</dbReference>
<dbReference type="InterPro" id="IPR005225">
    <property type="entry name" value="Small_GTP-bd"/>
</dbReference>
<dbReference type="PROSITE" id="PS51419">
    <property type="entry name" value="RAB"/>
    <property type="match status" value="1"/>
</dbReference>
<evidence type="ECO:0000256" key="1">
    <source>
        <dbReference type="ARBA" id="ARBA00006270"/>
    </source>
</evidence>
<accession>A0ABN8N1Q0</accession>
<dbReference type="Pfam" id="PF00071">
    <property type="entry name" value="Ras"/>
    <property type="match status" value="1"/>
</dbReference>
<dbReference type="SUPFAM" id="SSF52540">
    <property type="entry name" value="P-loop containing nucleoside triphosphate hydrolases"/>
    <property type="match status" value="1"/>
</dbReference>
<organism evidence="4 5">
    <name type="scientific">Porites lobata</name>
    <dbReference type="NCBI Taxonomy" id="104759"/>
    <lineage>
        <taxon>Eukaryota</taxon>
        <taxon>Metazoa</taxon>
        <taxon>Cnidaria</taxon>
        <taxon>Anthozoa</taxon>
        <taxon>Hexacorallia</taxon>
        <taxon>Scleractinia</taxon>
        <taxon>Fungiina</taxon>
        <taxon>Poritidae</taxon>
        <taxon>Porites</taxon>
    </lineage>
</organism>
<name>A0ABN8N1Q0_9CNID</name>
<keyword evidence="2" id="KW-0547">Nucleotide-binding</keyword>
<dbReference type="SMART" id="SM00175">
    <property type="entry name" value="RAB"/>
    <property type="match status" value="1"/>
</dbReference>
<dbReference type="NCBIfam" id="TIGR00231">
    <property type="entry name" value="small_GTP"/>
    <property type="match status" value="1"/>
</dbReference>
<evidence type="ECO:0000313" key="5">
    <source>
        <dbReference type="Proteomes" id="UP001159405"/>
    </source>
</evidence>
<evidence type="ECO:0000313" key="4">
    <source>
        <dbReference type="EMBL" id="CAH3039349.1"/>
    </source>
</evidence>
<dbReference type="SMART" id="SM00176">
    <property type="entry name" value="RAN"/>
    <property type="match status" value="1"/>
</dbReference>
<feature type="compositionally biased region" description="Basic and acidic residues" evidence="3">
    <location>
        <begin position="229"/>
        <end position="242"/>
    </location>
</feature>
<dbReference type="InterPro" id="IPR001806">
    <property type="entry name" value="Small_GTPase"/>
</dbReference>
<dbReference type="SMART" id="SM00174">
    <property type="entry name" value="RHO"/>
    <property type="match status" value="1"/>
</dbReference>
<feature type="compositionally biased region" description="Basic residues" evidence="3">
    <location>
        <begin position="213"/>
        <end position="228"/>
    </location>
</feature>
<comment type="caution">
    <text evidence="4">The sequence shown here is derived from an EMBL/GenBank/DDBJ whole genome shotgun (WGS) entry which is preliminary data.</text>
</comment>
<dbReference type="EMBL" id="CALNXK010000007">
    <property type="protein sequence ID" value="CAH3039349.1"/>
    <property type="molecule type" value="Genomic_DNA"/>
</dbReference>
<comment type="similarity">
    <text evidence="1">Belongs to the small GTPase superfamily. Rab family.</text>
</comment>
<dbReference type="Proteomes" id="UP001159405">
    <property type="component" value="Unassembled WGS sequence"/>
</dbReference>
<dbReference type="PRINTS" id="PR00449">
    <property type="entry name" value="RASTRNSFRMNG"/>
</dbReference>
<evidence type="ECO:0000256" key="2">
    <source>
        <dbReference type="ARBA" id="ARBA00022741"/>
    </source>
</evidence>
<keyword evidence="5" id="KW-1185">Reference proteome</keyword>
<sequence>MFYDKEEDDGEREATEQVFKIIIIGDSGVGKTCLAHRFATGKFPEQTEATIGVDFWERRLNLNGAKIRLQIWDTAGQERFRKSMVVHYYRNVSAVIFMYDITRESSFRALATWLQEYDHYGISDEGEVPKLMIGNKCDLIHERIVSSNQARKFADLHSMPVWEISTKNDEELETIESIFLTLSHKLLKSRSSFMDRPTNYSSIDSFSDSTRSASRRSKKGRNSKRIKLKHEERQKKKCCESS</sequence>
<evidence type="ECO:0008006" key="6">
    <source>
        <dbReference type="Google" id="ProtNLM"/>
    </source>
</evidence>
<dbReference type="InterPro" id="IPR027417">
    <property type="entry name" value="P-loop_NTPase"/>
</dbReference>
<protein>
    <recommendedName>
        <fullName evidence="6">Ras-related protein Rab-33</fullName>
    </recommendedName>
</protein>
<dbReference type="PANTHER" id="PTHR47978">
    <property type="match status" value="1"/>
</dbReference>